<dbReference type="PRINTS" id="PR00100">
    <property type="entry name" value="AOTCASE"/>
</dbReference>
<dbReference type="GO" id="GO:0016597">
    <property type="term" value="F:amino acid binding"/>
    <property type="evidence" value="ECO:0007669"/>
    <property type="project" value="InterPro"/>
</dbReference>
<dbReference type="Pfam" id="PF02729">
    <property type="entry name" value="OTCace_N"/>
    <property type="match status" value="1"/>
</dbReference>
<dbReference type="GO" id="GO:0042450">
    <property type="term" value="P:L-arginine biosynthetic process via ornithine"/>
    <property type="evidence" value="ECO:0007669"/>
    <property type="project" value="TreeGrafter"/>
</dbReference>
<keyword evidence="6" id="KW-1185">Reference proteome</keyword>
<feature type="binding site" evidence="2">
    <location>
        <position position="236"/>
    </location>
    <ligand>
        <name>N(2)-succinyl-L-ornithine</name>
        <dbReference type="ChEBI" id="CHEBI:58514"/>
    </ligand>
</feature>
<keyword evidence="2" id="KW-0028">Amino-acid biosynthesis</keyword>
<dbReference type="SUPFAM" id="SSF53671">
    <property type="entry name" value="Aspartate/ornithine carbamoyltransferase"/>
    <property type="match status" value="1"/>
</dbReference>
<feature type="binding site" evidence="2">
    <location>
        <position position="175"/>
    </location>
    <ligand>
        <name>N(2)-succinyl-L-ornithine</name>
        <dbReference type="ChEBI" id="CHEBI:58514"/>
    </ligand>
</feature>
<feature type="binding site" evidence="2">
    <location>
        <position position="74"/>
    </location>
    <ligand>
        <name>carbamoyl phosphate</name>
        <dbReference type="ChEBI" id="CHEBI:58228"/>
        <note>ligand shared between two neighboring subunits</note>
    </ligand>
</feature>
<dbReference type="EMBL" id="FOFB01000002">
    <property type="protein sequence ID" value="SEP75295.1"/>
    <property type="molecule type" value="Genomic_DNA"/>
</dbReference>
<dbReference type="OrthoDB" id="9802587at2"/>
<feature type="binding site" description="in other chain" evidence="2">
    <location>
        <begin position="146"/>
        <end position="149"/>
    </location>
    <ligand>
        <name>carbamoyl phosphate</name>
        <dbReference type="ChEBI" id="CHEBI:58228"/>
        <note>ligand shared between two neighboring subunits</note>
    </ligand>
</feature>
<dbReference type="Pfam" id="PF00185">
    <property type="entry name" value="OTCace"/>
    <property type="match status" value="1"/>
</dbReference>
<dbReference type="InterPro" id="IPR006132">
    <property type="entry name" value="Asp/Orn_carbamoyltranf_P-bd"/>
</dbReference>
<dbReference type="PRINTS" id="PR00101">
    <property type="entry name" value="ATCASE"/>
</dbReference>
<dbReference type="PANTHER" id="PTHR45753">
    <property type="entry name" value="ORNITHINE CARBAMOYLTRANSFERASE, MITOCHONDRIAL"/>
    <property type="match status" value="1"/>
</dbReference>
<feature type="binding site" description="in other chain" evidence="2">
    <location>
        <position position="109"/>
    </location>
    <ligand>
        <name>carbamoyl phosphate</name>
        <dbReference type="ChEBI" id="CHEBI:58228"/>
        <note>ligand shared between two neighboring subunits</note>
    </ligand>
</feature>
<keyword evidence="2" id="KW-0055">Arginine biosynthesis</keyword>
<dbReference type="FunCoup" id="A0A1H9AFD8">
    <property type="interactions" value="439"/>
</dbReference>
<feature type="domain" description="Aspartate/ornithine carbamoyltransferase Asp/Orn-binding" evidence="3">
    <location>
        <begin position="184"/>
        <end position="308"/>
    </location>
</feature>
<gene>
    <name evidence="2" type="primary">argF'</name>
    <name evidence="5" type="ORF">SAMN05444359_10274</name>
</gene>
<dbReference type="EC" id="2.1.3.11" evidence="2"/>
<dbReference type="InterPro" id="IPR006131">
    <property type="entry name" value="Asp_carbamoyltransf_Asp/Orn-bd"/>
</dbReference>
<dbReference type="GO" id="GO:0019240">
    <property type="term" value="P:citrulline biosynthetic process"/>
    <property type="evidence" value="ECO:0007669"/>
    <property type="project" value="TreeGrafter"/>
</dbReference>
<feature type="domain" description="Aspartate/ornithine carbamoyltransferase carbamoyl-P binding" evidence="4">
    <location>
        <begin position="2"/>
        <end position="159"/>
    </location>
</feature>
<dbReference type="STRING" id="478744.SAMN05444359_10274"/>
<evidence type="ECO:0000313" key="5">
    <source>
        <dbReference type="EMBL" id="SEP75295.1"/>
    </source>
</evidence>
<dbReference type="HAMAP" id="MF_02235">
    <property type="entry name" value="SOTCase"/>
    <property type="match status" value="1"/>
</dbReference>
<accession>A0A1H9AFD8</accession>
<dbReference type="GO" id="GO:0004585">
    <property type="term" value="F:ornithine carbamoyltransferase activity"/>
    <property type="evidence" value="ECO:0007669"/>
    <property type="project" value="InterPro"/>
</dbReference>
<dbReference type="AlphaFoldDB" id="A0A1H9AFD8"/>
<proteinExistence type="inferred from homology"/>
<evidence type="ECO:0000259" key="4">
    <source>
        <dbReference type="Pfam" id="PF02729"/>
    </source>
</evidence>
<feature type="binding site" description="in other chain" evidence="2">
    <location>
        <begin position="47"/>
        <end position="50"/>
    </location>
    <ligand>
        <name>carbamoyl phosphate</name>
        <dbReference type="ChEBI" id="CHEBI:58228"/>
        <note>ligand shared between two neighboring subunits</note>
    </ligand>
</feature>
<dbReference type="InterPro" id="IPR043696">
    <property type="entry name" value="ArgF'-like"/>
</dbReference>
<dbReference type="UniPathway" id="UPA00068"/>
<dbReference type="NCBIfam" id="NF003384">
    <property type="entry name" value="PRK04523.1"/>
    <property type="match status" value="1"/>
</dbReference>
<organism evidence="5 6">
    <name type="scientific">Neolewinella agarilytica</name>
    <dbReference type="NCBI Taxonomy" id="478744"/>
    <lineage>
        <taxon>Bacteria</taxon>
        <taxon>Pseudomonadati</taxon>
        <taxon>Bacteroidota</taxon>
        <taxon>Saprospiria</taxon>
        <taxon>Saprospirales</taxon>
        <taxon>Lewinellaceae</taxon>
        <taxon>Neolewinella</taxon>
    </lineage>
</organism>
<feature type="binding site" evidence="2">
    <location>
        <position position="141"/>
    </location>
    <ligand>
        <name>N(2)-succinyl-L-ornithine</name>
        <dbReference type="ChEBI" id="CHEBI:58514"/>
    </ligand>
</feature>
<feature type="binding site" description="in other chain" evidence="2">
    <location>
        <begin position="271"/>
        <end position="272"/>
    </location>
    <ligand>
        <name>carbamoyl phosphate</name>
        <dbReference type="ChEBI" id="CHEBI:58228"/>
        <note>ligand shared between two neighboring subunits</note>
    </ligand>
</feature>
<reference evidence="6" key="1">
    <citation type="submission" date="2016-10" db="EMBL/GenBank/DDBJ databases">
        <authorList>
            <person name="Varghese N."/>
            <person name="Submissions S."/>
        </authorList>
    </citation>
    <scope>NUCLEOTIDE SEQUENCE [LARGE SCALE GENOMIC DNA]</scope>
    <source>
        <strain evidence="6">DSM 24740</strain>
    </source>
</reference>
<comment type="similarity">
    <text evidence="2">Belongs to the aspartate/ornithine carbamoyltransferase superfamily. SOTCase family.</text>
</comment>
<sequence>MKQFLSVSDVPDINALIAKAAAHKAAPFASSHLGQHKMVINLFFNSSLRTRMSTEKAARQLGADVITYDASGGWGIEFEDGTIMNANTAEHVREAAGVLSQYCDVLCVRSFPTLTDKEADYADRIMKAFVKYASVPVVSMESATRHPLQSLTDCLTISEHRRTARPKVVLTWAPHPRRLPQCVANSFAEWMQAWGEVDLTIANPEGFDLAPAFAPKSIVSHNQAEAFAGADFIYAKNWSAYDDYGATADLPDWIIDEQKMALTNDAFFMHCLPVRRNMVVSDAVIDSPNSLVLQQANNRTWAAQAVLGSML</sequence>
<comment type="pathway">
    <text evidence="2">Amino-acid biosynthesis; L-arginine biosynthesis.</text>
</comment>
<evidence type="ECO:0000313" key="6">
    <source>
        <dbReference type="Proteomes" id="UP000199021"/>
    </source>
</evidence>
<feature type="binding site" evidence="2">
    <location>
        <position position="275"/>
    </location>
    <ligand>
        <name>N(2)-succinyl-L-ornithine</name>
        <dbReference type="ChEBI" id="CHEBI:58514"/>
    </ligand>
</feature>
<dbReference type="InterPro" id="IPR006130">
    <property type="entry name" value="Asp/Orn_carbamoylTrfase"/>
</dbReference>
<evidence type="ECO:0000256" key="1">
    <source>
        <dbReference type="ARBA" id="ARBA00022679"/>
    </source>
</evidence>
<dbReference type="InParanoid" id="A0A1H9AFD8"/>
<dbReference type="Gene3D" id="3.40.50.1370">
    <property type="entry name" value="Aspartate/ornithine carbamoyltransferase"/>
    <property type="match status" value="2"/>
</dbReference>
<dbReference type="PANTHER" id="PTHR45753:SF3">
    <property type="entry name" value="ORNITHINE TRANSCARBAMYLASE, MITOCHONDRIAL"/>
    <property type="match status" value="1"/>
</dbReference>
<comment type="catalytic activity">
    <reaction evidence="2">
        <text>N(2)-succinyl-L-ornithine + carbamoyl phosphate = N(2)-succinyl-L-citrulline + phosphate + H(+)</text>
        <dbReference type="Rhea" id="RHEA:25884"/>
        <dbReference type="ChEBI" id="CHEBI:15378"/>
        <dbReference type="ChEBI" id="CHEBI:43474"/>
        <dbReference type="ChEBI" id="CHEBI:58228"/>
        <dbReference type="ChEBI" id="CHEBI:58514"/>
        <dbReference type="ChEBI" id="CHEBI:58862"/>
        <dbReference type="EC" id="2.1.3.11"/>
    </reaction>
</comment>
<protein>
    <recommendedName>
        <fullName evidence="2">N-succinylornithine carbamoyltransferase</fullName>
        <ecNumber evidence="2">2.1.3.11</ecNumber>
    </recommendedName>
    <alternativeName>
        <fullName evidence="2">N-succinyl-L-ornithine transcarbamylase</fullName>
        <shortName evidence="2">SOTCase</shortName>
    </alternativeName>
</protein>
<dbReference type="InterPro" id="IPR036901">
    <property type="entry name" value="Asp/Orn_carbamoylTrfase_sf"/>
</dbReference>
<evidence type="ECO:0000259" key="3">
    <source>
        <dbReference type="Pfam" id="PF00185"/>
    </source>
</evidence>
<dbReference type="Proteomes" id="UP000199021">
    <property type="component" value="Unassembled WGS sequence"/>
</dbReference>
<evidence type="ECO:0000256" key="2">
    <source>
        <dbReference type="HAMAP-Rule" id="MF_02235"/>
    </source>
</evidence>
<comment type="function">
    <text evidence="2">Catalyzes the transfer of the carbamoyl group from carbamoyl phosphate to the delta-amino group of N(2)-succinyl-L-ornithine to produce N(2)-succinyl-L-citrulline. Is essential for arginine biosynthesis.</text>
</comment>
<keyword evidence="1 2" id="KW-0808">Transferase</keyword>
<feature type="binding site" description="in other chain" evidence="2">
    <location>
        <position position="299"/>
    </location>
    <ligand>
        <name>carbamoyl phosphate</name>
        <dbReference type="ChEBI" id="CHEBI:58228"/>
        <note>ligand shared between two neighboring subunits</note>
    </ligand>
</feature>
<name>A0A1H9AFD8_9BACT</name>
<comment type="subunit">
    <text evidence="2">Homotrimer.</text>
</comment>
<dbReference type="RefSeq" id="WP_090165263.1">
    <property type="nucleotide sequence ID" value="NZ_FOFB01000002.1"/>
</dbReference>